<evidence type="ECO:0000256" key="7">
    <source>
        <dbReference type="ARBA" id="ARBA00078520"/>
    </source>
</evidence>
<feature type="compositionally biased region" description="Low complexity" evidence="9">
    <location>
        <begin position="1"/>
        <end position="32"/>
    </location>
</feature>
<feature type="compositionally biased region" description="Basic and acidic residues" evidence="9">
    <location>
        <begin position="181"/>
        <end position="204"/>
    </location>
</feature>
<keyword evidence="12" id="KW-1185">Reference proteome</keyword>
<keyword evidence="3" id="KW-0539">Nucleus</keyword>
<sequence>MAPGSVTSETSSSSTSTAGSSGSPGSEKPGQSTFLVGRRNPPVLRMVLEALQAGEQRRGTSVAAIKLYILHKYPTVDIIRFKYLLKQALATGMRRGLLTRPLNSKAKGATGSFKLVPKHRRKVQPRRTAASVAPRRAGEAKEKGPKKPSEAKKDPPSLGEEESAAKKPPKPCTAKQMAPKKGNEAKDIEAKLGEARKAPPKPDKATQALSSTSGLSGKSKVKGSRSGQGDAEAHRKTKPESKSSKPTAKVKNGSASPARKKMAAKAPQGAATQGSREGPNTKATSPAKGSGSKMAPAHLARKTEAPMGPRRPGLPVKASASKVSSKRAEA</sequence>
<dbReference type="Pfam" id="PF00538">
    <property type="entry name" value="Linker_histone"/>
    <property type="match status" value="1"/>
</dbReference>
<dbReference type="SMART" id="SM00526">
    <property type="entry name" value="H15"/>
    <property type="match status" value="1"/>
</dbReference>
<evidence type="ECO:0000256" key="1">
    <source>
        <dbReference type="ARBA" id="ARBA00022454"/>
    </source>
</evidence>
<feature type="domain" description="H15" evidence="10">
    <location>
        <begin position="39"/>
        <end position="117"/>
    </location>
</feature>
<dbReference type="Proteomes" id="UP001610411">
    <property type="component" value="Unassembled WGS sequence"/>
</dbReference>
<dbReference type="PROSITE" id="PS51504">
    <property type="entry name" value="H15"/>
    <property type="match status" value="1"/>
</dbReference>
<feature type="region of interest" description="Disordered" evidence="9">
    <location>
        <begin position="1"/>
        <end position="38"/>
    </location>
</feature>
<gene>
    <name evidence="11" type="ORF">WCI35_003817</name>
</gene>
<evidence type="ECO:0000256" key="4">
    <source>
        <dbReference type="ARBA" id="ARBA00056213"/>
    </source>
</evidence>
<dbReference type="GO" id="GO:0003677">
    <property type="term" value="F:DNA binding"/>
    <property type="evidence" value="ECO:0007669"/>
    <property type="project" value="UniProtKB-KW"/>
</dbReference>
<evidence type="ECO:0000313" key="11">
    <source>
        <dbReference type="EMBL" id="KAL2807161.1"/>
    </source>
</evidence>
<keyword evidence="2" id="KW-0238">DNA-binding</keyword>
<dbReference type="InterPro" id="IPR036390">
    <property type="entry name" value="WH_DNA-bd_sf"/>
</dbReference>
<dbReference type="AlphaFoldDB" id="A0ABD2FDM7"/>
<accession>A0ABD2FDM7</accession>
<proteinExistence type="predicted"/>
<comment type="function">
    <text evidence="4">May play a key role in the control of gene expression during oogenesis and early embryogenesis, presumably through the perturbation of chromatin structure. Essential for meiotic maturation of germinal vesicle-stage oocytes. The somatic type linker histone H1c is rapidly replaced by H1oo in a donor nucleus transplanted into an oocyte. The greater mobility of H1oo as compared to H1c may contribute to this rapid replacement and increased instability of the embryonic chromatin structure. The rapid replacement of H1c with H1oo may play an important role in nuclear remodeling.</text>
</comment>
<dbReference type="FunFam" id="1.10.10.10:FF:000393">
    <property type="entry name" value="Oocyte-specific H1 histone"/>
    <property type="match status" value="1"/>
</dbReference>
<comment type="caution">
    <text evidence="11">The sequence shown here is derived from an EMBL/GenBank/DDBJ whole genome shotgun (WGS) entry which is preliminary data.</text>
</comment>
<dbReference type="InterPro" id="IPR005818">
    <property type="entry name" value="Histone_H1/H5_H15"/>
</dbReference>
<reference evidence="11 12" key="1">
    <citation type="journal article" date="2024" name="G3 (Bethesda)">
        <title>A hybrid genome assembly of the endangered aye-aye (Daubentonia madagascariensis).</title>
        <authorList>
            <person name="Versoza C.J."/>
            <person name="Pfeifer S.P."/>
        </authorList>
    </citation>
    <scope>NUCLEOTIDE SEQUENCE [LARGE SCALE GENOMIC DNA]</scope>
    <source>
        <strain evidence="11">6821</strain>
    </source>
</reference>
<protein>
    <recommendedName>
        <fullName evidence="5">Histone H1.8</fullName>
    </recommendedName>
    <alternativeName>
        <fullName evidence="8">Histone H1oo</fullName>
    </alternativeName>
    <alternativeName>
        <fullName evidence="6">Oocyte-specific histone H1</fullName>
    </alternativeName>
    <alternativeName>
        <fullName evidence="7">Oocyte-specific linker histone H1</fullName>
    </alternativeName>
</protein>
<feature type="region of interest" description="Disordered" evidence="9">
    <location>
        <begin position="101"/>
        <end position="330"/>
    </location>
</feature>
<name>A0ABD2FDM7_DAUMA</name>
<dbReference type="GO" id="GO:0030527">
    <property type="term" value="F:structural constituent of chromatin"/>
    <property type="evidence" value="ECO:0007669"/>
    <property type="project" value="UniProtKB-ARBA"/>
</dbReference>
<keyword evidence="1" id="KW-0158">Chromosome</keyword>
<feature type="compositionally biased region" description="Basic residues" evidence="9">
    <location>
        <begin position="116"/>
        <end position="125"/>
    </location>
</feature>
<feature type="compositionally biased region" description="Basic and acidic residues" evidence="9">
    <location>
        <begin position="136"/>
        <end position="155"/>
    </location>
</feature>
<evidence type="ECO:0000256" key="8">
    <source>
        <dbReference type="ARBA" id="ARBA00080360"/>
    </source>
</evidence>
<organism evidence="11 12">
    <name type="scientific">Daubentonia madagascariensis</name>
    <name type="common">Aye-aye</name>
    <name type="synonym">Sciurus madagascariensis</name>
    <dbReference type="NCBI Taxonomy" id="31869"/>
    <lineage>
        <taxon>Eukaryota</taxon>
        <taxon>Metazoa</taxon>
        <taxon>Chordata</taxon>
        <taxon>Craniata</taxon>
        <taxon>Vertebrata</taxon>
        <taxon>Euteleostomi</taxon>
        <taxon>Mammalia</taxon>
        <taxon>Eutheria</taxon>
        <taxon>Euarchontoglires</taxon>
        <taxon>Primates</taxon>
        <taxon>Strepsirrhini</taxon>
        <taxon>Chiromyiformes</taxon>
        <taxon>Daubentoniidae</taxon>
        <taxon>Daubentonia</taxon>
    </lineage>
</organism>
<evidence type="ECO:0000313" key="12">
    <source>
        <dbReference type="Proteomes" id="UP001610411"/>
    </source>
</evidence>
<feature type="compositionally biased region" description="Low complexity" evidence="9">
    <location>
        <begin position="210"/>
        <end position="229"/>
    </location>
</feature>
<feature type="compositionally biased region" description="Basic and acidic residues" evidence="9">
    <location>
        <begin position="231"/>
        <end position="243"/>
    </location>
</feature>
<dbReference type="Gene3D" id="1.10.10.10">
    <property type="entry name" value="Winged helix-like DNA-binding domain superfamily/Winged helix DNA-binding domain"/>
    <property type="match status" value="1"/>
</dbReference>
<evidence type="ECO:0000256" key="9">
    <source>
        <dbReference type="SAM" id="MobiDB-lite"/>
    </source>
</evidence>
<evidence type="ECO:0000256" key="2">
    <source>
        <dbReference type="ARBA" id="ARBA00023125"/>
    </source>
</evidence>
<dbReference type="InterPro" id="IPR036388">
    <property type="entry name" value="WH-like_DNA-bd_sf"/>
</dbReference>
<evidence type="ECO:0000256" key="6">
    <source>
        <dbReference type="ARBA" id="ARBA00078404"/>
    </source>
</evidence>
<evidence type="ECO:0000256" key="3">
    <source>
        <dbReference type="ARBA" id="ARBA00023242"/>
    </source>
</evidence>
<dbReference type="EMBL" id="JBFSEQ010000001">
    <property type="protein sequence ID" value="KAL2807161.1"/>
    <property type="molecule type" value="Genomic_DNA"/>
</dbReference>
<evidence type="ECO:0000259" key="10">
    <source>
        <dbReference type="PROSITE" id="PS51504"/>
    </source>
</evidence>
<evidence type="ECO:0000256" key="5">
    <source>
        <dbReference type="ARBA" id="ARBA00073462"/>
    </source>
</evidence>
<dbReference type="GO" id="GO:0005634">
    <property type="term" value="C:nucleus"/>
    <property type="evidence" value="ECO:0007669"/>
    <property type="project" value="UniProtKB-ARBA"/>
</dbReference>
<dbReference type="CDD" id="cd00073">
    <property type="entry name" value="H15"/>
    <property type="match status" value="1"/>
</dbReference>
<dbReference type="SUPFAM" id="SSF46785">
    <property type="entry name" value="Winged helix' DNA-binding domain"/>
    <property type="match status" value="1"/>
</dbReference>